<dbReference type="EMBL" id="CP061800">
    <property type="protein sequence ID" value="QTA86284.1"/>
    <property type="molecule type" value="Genomic_DNA"/>
</dbReference>
<name>A0A975BIF9_9BACT</name>
<proteinExistence type="predicted"/>
<evidence type="ECO:0000313" key="1">
    <source>
        <dbReference type="EMBL" id="QTA86284.1"/>
    </source>
</evidence>
<reference evidence="1" key="1">
    <citation type="journal article" date="2021" name="Microb. Physiol.">
        <title>Proteogenomic Insights into the Physiology of Marine, Sulfate-Reducing, Filamentous Desulfonema limicola and Desulfonema magnum.</title>
        <authorList>
            <person name="Schnaars V."/>
            <person name="Wohlbrand L."/>
            <person name="Scheve S."/>
            <person name="Hinrichs C."/>
            <person name="Reinhardt R."/>
            <person name="Rabus R."/>
        </authorList>
    </citation>
    <scope>NUCLEOTIDE SEQUENCE</scope>
    <source>
        <strain evidence="1">4be13</strain>
    </source>
</reference>
<evidence type="ECO:0000313" key="2">
    <source>
        <dbReference type="Proteomes" id="UP000663722"/>
    </source>
</evidence>
<protein>
    <submittedName>
        <fullName evidence="1">Uncharacterized protein</fullName>
    </submittedName>
</protein>
<dbReference type="Proteomes" id="UP000663722">
    <property type="component" value="Chromosome"/>
</dbReference>
<sequence length="48" mass="5787">MYFSQTAEVQWDFLGKSAHILFKNREVSSVIFYRFSEIKFHKIPFVTI</sequence>
<accession>A0A975BIF9</accession>
<gene>
    <name evidence="1" type="ORF">dnm_023050</name>
</gene>
<keyword evidence="2" id="KW-1185">Reference proteome</keyword>
<dbReference type="KEGG" id="dmm:dnm_023050"/>
<organism evidence="1 2">
    <name type="scientific">Desulfonema magnum</name>
    <dbReference type="NCBI Taxonomy" id="45655"/>
    <lineage>
        <taxon>Bacteria</taxon>
        <taxon>Pseudomonadati</taxon>
        <taxon>Thermodesulfobacteriota</taxon>
        <taxon>Desulfobacteria</taxon>
        <taxon>Desulfobacterales</taxon>
        <taxon>Desulfococcaceae</taxon>
        <taxon>Desulfonema</taxon>
    </lineage>
</organism>
<dbReference type="AlphaFoldDB" id="A0A975BIF9"/>